<feature type="compositionally biased region" description="Low complexity" evidence="1">
    <location>
        <begin position="218"/>
        <end position="236"/>
    </location>
</feature>
<feature type="compositionally biased region" description="Pro residues" evidence="1">
    <location>
        <begin position="207"/>
        <end position="217"/>
    </location>
</feature>
<feature type="region of interest" description="Disordered" evidence="1">
    <location>
        <begin position="203"/>
        <end position="255"/>
    </location>
</feature>
<keyword evidence="3" id="KW-1185">Reference proteome</keyword>
<dbReference type="InterPro" id="IPR021109">
    <property type="entry name" value="Peptidase_aspartic_dom_sf"/>
</dbReference>
<dbReference type="Pfam" id="PF08284">
    <property type="entry name" value="RVP_2"/>
    <property type="match status" value="1"/>
</dbReference>
<feature type="compositionally biased region" description="Pro residues" evidence="1">
    <location>
        <begin position="29"/>
        <end position="47"/>
    </location>
</feature>
<keyword evidence="2" id="KW-0695">RNA-directed DNA polymerase</keyword>
<evidence type="ECO:0000313" key="3">
    <source>
        <dbReference type="Proteomes" id="UP001151760"/>
    </source>
</evidence>
<keyword evidence="2" id="KW-0808">Transferase</keyword>
<dbReference type="InterPro" id="IPR032567">
    <property type="entry name" value="RTL1-rel"/>
</dbReference>
<feature type="region of interest" description="Disordered" evidence="1">
    <location>
        <begin position="560"/>
        <end position="582"/>
    </location>
</feature>
<dbReference type="PANTHER" id="PTHR15503">
    <property type="entry name" value="LDOC1 RELATED"/>
    <property type="match status" value="1"/>
</dbReference>
<dbReference type="CDD" id="cd00303">
    <property type="entry name" value="retropepsin_like"/>
    <property type="match status" value="1"/>
</dbReference>
<dbReference type="PROSITE" id="PS00141">
    <property type="entry name" value="ASP_PROTEASE"/>
    <property type="match status" value="1"/>
</dbReference>
<evidence type="ECO:0000313" key="2">
    <source>
        <dbReference type="EMBL" id="GJT14942.1"/>
    </source>
</evidence>
<dbReference type="SUPFAM" id="SSF50630">
    <property type="entry name" value="Acid proteases"/>
    <property type="match status" value="1"/>
</dbReference>
<feature type="region of interest" description="Disordered" evidence="1">
    <location>
        <begin position="1"/>
        <end position="173"/>
    </location>
</feature>
<reference evidence="2" key="2">
    <citation type="submission" date="2022-01" db="EMBL/GenBank/DDBJ databases">
        <authorList>
            <person name="Yamashiro T."/>
            <person name="Shiraishi A."/>
            <person name="Satake H."/>
            <person name="Nakayama K."/>
        </authorList>
    </citation>
    <scope>NUCLEOTIDE SEQUENCE</scope>
</reference>
<feature type="compositionally biased region" description="Acidic residues" evidence="1">
    <location>
        <begin position="100"/>
        <end position="128"/>
    </location>
</feature>
<proteinExistence type="predicted"/>
<comment type="caution">
    <text evidence="2">The sequence shown here is derived from an EMBL/GenBank/DDBJ whole genome shotgun (WGS) entry which is preliminary data.</text>
</comment>
<dbReference type="Proteomes" id="UP001151760">
    <property type="component" value="Unassembled WGS sequence"/>
</dbReference>
<keyword evidence="2" id="KW-0548">Nucleotidyltransferase</keyword>
<dbReference type="InterPro" id="IPR001969">
    <property type="entry name" value="Aspartic_peptidase_AS"/>
</dbReference>
<protein>
    <submittedName>
        <fullName evidence="2">Reverse transcriptase domain-containing protein</fullName>
    </submittedName>
</protein>
<organism evidence="2 3">
    <name type="scientific">Tanacetum coccineum</name>
    <dbReference type="NCBI Taxonomy" id="301880"/>
    <lineage>
        <taxon>Eukaryota</taxon>
        <taxon>Viridiplantae</taxon>
        <taxon>Streptophyta</taxon>
        <taxon>Embryophyta</taxon>
        <taxon>Tracheophyta</taxon>
        <taxon>Spermatophyta</taxon>
        <taxon>Magnoliopsida</taxon>
        <taxon>eudicotyledons</taxon>
        <taxon>Gunneridae</taxon>
        <taxon>Pentapetalae</taxon>
        <taxon>asterids</taxon>
        <taxon>campanulids</taxon>
        <taxon>Asterales</taxon>
        <taxon>Asteraceae</taxon>
        <taxon>Asteroideae</taxon>
        <taxon>Anthemideae</taxon>
        <taxon>Anthemidinae</taxon>
        <taxon>Tanacetum</taxon>
    </lineage>
</organism>
<dbReference type="PANTHER" id="PTHR15503:SF45">
    <property type="entry name" value="RNA-DIRECTED DNA POLYMERASE HOMOLOG"/>
    <property type="match status" value="1"/>
</dbReference>
<reference evidence="2" key="1">
    <citation type="journal article" date="2022" name="Int. J. Mol. Sci.">
        <title>Draft Genome of Tanacetum Coccineum: Genomic Comparison of Closely Related Tanacetum-Family Plants.</title>
        <authorList>
            <person name="Yamashiro T."/>
            <person name="Shiraishi A."/>
            <person name="Nakayama K."/>
            <person name="Satake H."/>
        </authorList>
    </citation>
    <scope>NUCLEOTIDE SEQUENCE</scope>
</reference>
<sequence>MAILWVSDEEPEAPEEAPQSLEQASPSPDYVPGPEHPPSPDYVPGPEYPEYLVPSDDEVPIEDQPLPVDASPRTLSPGYVANSDPLEEDPEEDPAKYPIDEGDDDDEEEESFEADDYEEEDEVSEEEEHLALADYTTLPAIDPVPLAEDTKAFETDESAPIPPPPRSPWTKVPFSQTRICRARKIVRPQPPMTASAEALIDEYSSAPTPPSPSPSPLSPWSSSLPHIPSPTLHVLSPPLPLPSPPTHTRPTYDQTPLGYKATMIQSRAASPPPPPSLHLLLPSTVHRDDIPEAVMPLRKRARFTTPYYRFKVGESSAAATARQAGHALTSSVDYGFIDIVDASIRASKSKAMTVVGEVSLLMRDRRYFRSMASSYEREAAEARRAWAQSKSRSQAMEAQLRALQRDVTPKELLMHWQNMKQTSRNGDDSHDSGSGERRQWFDKMESVFHISNCTVACQIKFATCTLLGTALTWWNSHVKTVGHDAAYEIPWKTLKNMMTAKMFPEESDEVEKYVGGLPDMIQGSVMASKPKTMQDAIEFATELMDQKICTFVDRQAENKKKLDDNSRNNLNQHQPFKKQNVARAYTARPEEKKVYGGSKPLFPKCNYHHDRQCAPKCTNCKRTGHLARDYRSPRGESKSWTNPNSNVVTGTFLLINRHASILIDTGADRSFVSTAFSSQINIIPTALNHDYDVELADGKIIRVNTIIRGCTLNFLKHPFNIDLMLVDLGSFDVIIGIDWLTKYHAVIVCDEKIVRIPFGNEILIVRGTFRQGLYKTQFLTLGSSGLLYQEEGWIISDVH</sequence>
<dbReference type="GO" id="GO:0003964">
    <property type="term" value="F:RNA-directed DNA polymerase activity"/>
    <property type="evidence" value="ECO:0007669"/>
    <property type="project" value="UniProtKB-KW"/>
</dbReference>
<feature type="compositionally biased region" description="Pro residues" evidence="1">
    <location>
        <begin position="237"/>
        <end position="247"/>
    </location>
</feature>
<dbReference type="Gene3D" id="2.40.70.10">
    <property type="entry name" value="Acid Proteases"/>
    <property type="match status" value="1"/>
</dbReference>
<evidence type="ECO:0000256" key="1">
    <source>
        <dbReference type="SAM" id="MobiDB-lite"/>
    </source>
</evidence>
<gene>
    <name evidence="2" type="ORF">Tco_0873648</name>
</gene>
<accession>A0ABQ5BMA2</accession>
<name>A0ABQ5BMA2_9ASTR</name>
<dbReference type="EMBL" id="BQNB010013357">
    <property type="protein sequence ID" value="GJT14942.1"/>
    <property type="molecule type" value="Genomic_DNA"/>
</dbReference>